<keyword evidence="3" id="KW-1185">Reference proteome</keyword>
<organism evidence="2 3">
    <name type="scientific">Vespula squamosa</name>
    <name type="common">Southern yellow jacket</name>
    <name type="synonym">Wasp</name>
    <dbReference type="NCBI Taxonomy" id="30214"/>
    <lineage>
        <taxon>Eukaryota</taxon>
        <taxon>Metazoa</taxon>
        <taxon>Ecdysozoa</taxon>
        <taxon>Arthropoda</taxon>
        <taxon>Hexapoda</taxon>
        <taxon>Insecta</taxon>
        <taxon>Pterygota</taxon>
        <taxon>Neoptera</taxon>
        <taxon>Endopterygota</taxon>
        <taxon>Hymenoptera</taxon>
        <taxon>Apocrita</taxon>
        <taxon>Aculeata</taxon>
        <taxon>Vespoidea</taxon>
        <taxon>Vespidae</taxon>
        <taxon>Vespinae</taxon>
        <taxon>Vespula</taxon>
    </lineage>
</organism>
<accession>A0ABD2ATB3</accession>
<sequence length="221" mass="24610">MSIIVLISLLKVTSALKGYDCTGISLNISTFSLSDVADCETPDLQPVNNTVFIQLLQASDYNMMKVLQCRTVPVWDPDIMIALATLGTTTSSQPQRRLPYATIMPLSNNQILLKSETTCILNEEHCINANGSESYWFAIPTDSCNFSEYDVLYEEPAVKLTSAVPTEGPTLFVVTSRDVTFTPTRTSDFALCKYTLVCTEHPKLLIMETLPDRTFPNPRHQ</sequence>
<keyword evidence="1" id="KW-0732">Signal</keyword>
<evidence type="ECO:0000313" key="3">
    <source>
        <dbReference type="Proteomes" id="UP001607302"/>
    </source>
</evidence>
<proteinExistence type="predicted"/>
<dbReference type="Proteomes" id="UP001607302">
    <property type="component" value="Unassembled WGS sequence"/>
</dbReference>
<evidence type="ECO:0000256" key="1">
    <source>
        <dbReference type="SAM" id="SignalP"/>
    </source>
</evidence>
<feature type="signal peptide" evidence="1">
    <location>
        <begin position="1"/>
        <end position="15"/>
    </location>
</feature>
<gene>
    <name evidence="2" type="ORF">V1478_008370</name>
</gene>
<name>A0ABD2ATB3_VESSQ</name>
<dbReference type="AlphaFoldDB" id="A0ABD2ATB3"/>
<dbReference type="Pfam" id="PF24664">
    <property type="entry name" value="Monjiviricetes_fusion"/>
    <property type="match status" value="2"/>
</dbReference>
<evidence type="ECO:0000313" key="2">
    <source>
        <dbReference type="EMBL" id="KAL2723857.1"/>
    </source>
</evidence>
<feature type="chain" id="PRO_5044854983" evidence="1">
    <location>
        <begin position="16"/>
        <end position="221"/>
    </location>
</feature>
<reference evidence="2 3" key="1">
    <citation type="journal article" date="2024" name="Ann. Entomol. Soc. Am.">
        <title>Genomic analyses of the southern and eastern yellowjacket wasps (Hymenoptera: Vespidae) reveal evolutionary signatures of social life.</title>
        <authorList>
            <person name="Catto M.A."/>
            <person name="Caine P.B."/>
            <person name="Orr S.E."/>
            <person name="Hunt B.G."/>
            <person name="Goodisman M.A.D."/>
        </authorList>
    </citation>
    <scope>NUCLEOTIDE SEQUENCE [LARGE SCALE GENOMIC DNA]</scope>
    <source>
        <strain evidence="2">233</strain>
        <tissue evidence="2">Head and thorax</tissue>
    </source>
</reference>
<comment type="caution">
    <text evidence="2">The sequence shown here is derived from an EMBL/GenBank/DDBJ whole genome shotgun (WGS) entry which is preliminary data.</text>
</comment>
<protein>
    <submittedName>
        <fullName evidence="2">Uncharacterized protein</fullName>
    </submittedName>
</protein>
<dbReference type="EMBL" id="JAUDFV010000139">
    <property type="protein sequence ID" value="KAL2723857.1"/>
    <property type="molecule type" value="Genomic_DNA"/>
</dbReference>